<reference evidence="4" key="3">
    <citation type="submission" date="2025-04" db="UniProtKB">
        <authorList>
            <consortium name="RefSeq"/>
        </authorList>
    </citation>
    <scope>IDENTIFICATION</scope>
    <source>
        <strain evidence="4">CBS 304.34</strain>
    </source>
</reference>
<keyword evidence="3" id="KW-1185">Reference proteome</keyword>
<organism evidence="2">
    <name type="scientific">Mytilinidion resinicola</name>
    <dbReference type="NCBI Taxonomy" id="574789"/>
    <lineage>
        <taxon>Eukaryota</taxon>
        <taxon>Fungi</taxon>
        <taxon>Dikarya</taxon>
        <taxon>Ascomycota</taxon>
        <taxon>Pezizomycotina</taxon>
        <taxon>Dothideomycetes</taxon>
        <taxon>Pleosporomycetidae</taxon>
        <taxon>Mytilinidiales</taxon>
        <taxon>Mytilinidiaceae</taxon>
        <taxon>Mytilinidion</taxon>
    </lineage>
</organism>
<protein>
    <recommendedName>
        <fullName evidence="5">Fungal N-terminal domain-containing protein</fullName>
    </recommendedName>
</protein>
<feature type="region of interest" description="Disordered" evidence="1">
    <location>
        <begin position="646"/>
        <end position="678"/>
    </location>
</feature>
<evidence type="ECO:0000313" key="2">
    <source>
        <dbReference type="EMBL" id="KAF2811164.1"/>
    </source>
</evidence>
<evidence type="ECO:0008006" key="5">
    <source>
        <dbReference type="Google" id="ProtNLM"/>
    </source>
</evidence>
<feature type="region of interest" description="Disordered" evidence="1">
    <location>
        <begin position="202"/>
        <end position="346"/>
    </location>
</feature>
<evidence type="ECO:0000313" key="3">
    <source>
        <dbReference type="Proteomes" id="UP000504636"/>
    </source>
</evidence>
<dbReference type="OrthoDB" id="5404564at2759"/>
<proteinExistence type="predicted"/>
<evidence type="ECO:0000256" key="1">
    <source>
        <dbReference type="SAM" id="MobiDB-lite"/>
    </source>
</evidence>
<feature type="compositionally biased region" description="Basic and acidic residues" evidence="1">
    <location>
        <begin position="661"/>
        <end position="678"/>
    </location>
</feature>
<dbReference type="RefSeq" id="XP_033578128.1">
    <property type="nucleotide sequence ID" value="XM_033717793.1"/>
</dbReference>
<reference evidence="4" key="2">
    <citation type="submission" date="2020-04" db="EMBL/GenBank/DDBJ databases">
        <authorList>
            <consortium name="NCBI Genome Project"/>
        </authorList>
    </citation>
    <scope>NUCLEOTIDE SEQUENCE</scope>
    <source>
        <strain evidence="4">CBS 304.34</strain>
    </source>
</reference>
<name>A0A6A6YT03_9PEZI</name>
<feature type="compositionally biased region" description="Low complexity" evidence="1">
    <location>
        <begin position="227"/>
        <end position="241"/>
    </location>
</feature>
<feature type="compositionally biased region" description="Low complexity" evidence="1">
    <location>
        <begin position="280"/>
        <end position="303"/>
    </location>
</feature>
<dbReference type="Proteomes" id="UP000504636">
    <property type="component" value="Unplaced"/>
</dbReference>
<dbReference type="AlphaFoldDB" id="A0A6A6YT03"/>
<feature type="compositionally biased region" description="Polar residues" evidence="1">
    <location>
        <begin position="268"/>
        <end position="278"/>
    </location>
</feature>
<dbReference type="EMBL" id="MU003699">
    <property type="protein sequence ID" value="KAF2811164.1"/>
    <property type="molecule type" value="Genomic_DNA"/>
</dbReference>
<accession>A0A6A6YT03</accession>
<reference evidence="2 4" key="1">
    <citation type="journal article" date="2020" name="Stud. Mycol.">
        <title>101 Dothideomycetes genomes: a test case for predicting lifestyles and emergence of pathogens.</title>
        <authorList>
            <person name="Haridas S."/>
            <person name="Albert R."/>
            <person name="Binder M."/>
            <person name="Bloem J."/>
            <person name="Labutti K."/>
            <person name="Salamov A."/>
            <person name="Andreopoulos B."/>
            <person name="Baker S."/>
            <person name="Barry K."/>
            <person name="Bills G."/>
            <person name="Bluhm B."/>
            <person name="Cannon C."/>
            <person name="Castanera R."/>
            <person name="Culley D."/>
            <person name="Daum C."/>
            <person name="Ezra D."/>
            <person name="Gonzalez J."/>
            <person name="Henrissat B."/>
            <person name="Kuo A."/>
            <person name="Liang C."/>
            <person name="Lipzen A."/>
            <person name="Lutzoni F."/>
            <person name="Magnuson J."/>
            <person name="Mondo S."/>
            <person name="Nolan M."/>
            <person name="Ohm R."/>
            <person name="Pangilinan J."/>
            <person name="Park H.-J."/>
            <person name="Ramirez L."/>
            <person name="Alfaro M."/>
            <person name="Sun H."/>
            <person name="Tritt A."/>
            <person name="Yoshinaga Y."/>
            <person name="Zwiers L.-H."/>
            <person name="Turgeon B."/>
            <person name="Goodwin S."/>
            <person name="Spatafora J."/>
            <person name="Crous P."/>
            <person name="Grigoriev I."/>
        </authorList>
    </citation>
    <scope>NUCLEOTIDE SEQUENCE</scope>
    <source>
        <strain evidence="2 4">CBS 304.34</strain>
    </source>
</reference>
<feature type="compositionally biased region" description="Basic and acidic residues" evidence="1">
    <location>
        <begin position="316"/>
        <end position="326"/>
    </location>
</feature>
<evidence type="ECO:0000313" key="4">
    <source>
        <dbReference type="RefSeq" id="XP_033578128.1"/>
    </source>
</evidence>
<dbReference type="GeneID" id="54458686"/>
<gene>
    <name evidence="2 4" type="ORF">BDZ99DRAFT_441993</name>
</gene>
<dbReference type="PANTHER" id="PTHR38886:SF1">
    <property type="entry name" value="NACHT-NTPASE AND P-LOOP NTPASES N-TERMINAL DOMAIN-CONTAINING PROTEIN"/>
    <property type="match status" value="1"/>
</dbReference>
<sequence length="718" mass="79045">MTGIPSIGDILMLSQLAWKIGRAFTAGRKGAPAEFLEVETEINGLAKALKLLAETLFADADDSILSKADKDTKYGVATILLSCQQTVHDLDSLTDQYQIIKKHRTSGGFAVERSWSDLVLCSYKTMMWTTEGGNIQALRNMLHMHMSTITLTMQALQSKSLSRLENTVTPMAEKIDDIHQQTGDLSKKLEDIHSIVRAIAGGTPRIRARQDSENGNSRPPSAYHLDSQPSQSQQATPTISSYTPRDLFPQRQSSRTTPQQTPELVGSEFSSSASSTKRISGFSFGGSQSQYASSYAGSDAGSSNGYTSPMGSRSPIAERRPSKRGEPSLMKTPELPEMSEHQDSDSTLRWSMERLPQPAMDIPPDPDIGPASQLQKLSITPLTQSSPLMLHRSSTSASQQNDFEKAAFRNSAVLCDVRGTLIEYTRAIESDDDPFGVEMAQACTVCRICVVRKRETAPDNSIRMITSIWAFADDATVRFQQKLADGALYVPYSSYFSPEKISVTVPTEVKYHDVRYGSKPLKTAKTSWINYVFEDVAGATLFQTELMGRTLLGTYRTEKTLRIHEGLSSVLTYAEQMCGMENLRLWEDDATSAVIATIHFSAHFRNGYLAFYLNSSSNPVRVKDEGGKEVKIKGLRVPVDVRADQRKDSGAGVVAAPTGKKSGDEGKRRGSEAEKEKKGRYIAGAKIEFASEAEKRAFLLTVKEVQKTMRELPDLVGV</sequence>
<dbReference type="PANTHER" id="PTHR38886">
    <property type="entry name" value="SESA DOMAIN-CONTAINING PROTEIN"/>
    <property type="match status" value="1"/>
</dbReference>
<feature type="compositionally biased region" description="Low complexity" evidence="1">
    <location>
        <begin position="249"/>
        <end position="262"/>
    </location>
</feature>